<dbReference type="PROSITE" id="PS00108">
    <property type="entry name" value="PROTEIN_KINASE_ST"/>
    <property type="match status" value="1"/>
</dbReference>
<name>A0A090DXM6_9BACT</name>
<evidence type="ECO:0000313" key="4">
    <source>
        <dbReference type="Proteomes" id="UP000031552"/>
    </source>
</evidence>
<feature type="compositionally biased region" description="Basic and acidic residues" evidence="1">
    <location>
        <begin position="351"/>
        <end position="372"/>
    </location>
</feature>
<dbReference type="AlphaFoldDB" id="A0A090DXM6"/>
<evidence type="ECO:0000256" key="1">
    <source>
        <dbReference type="SAM" id="MobiDB-lite"/>
    </source>
</evidence>
<keyword evidence="3" id="KW-0418">Kinase</keyword>
<dbReference type="InterPro" id="IPR053235">
    <property type="entry name" value="Ser_Thr_kinase"/>
</dbReference>
<dbReference type="Proteomes" id="UP000031552">
    <property type="component" value="Unassembled WGS sequence"/>
</dbReference>
<feature type="region of interest" description="Disordered" evidence="1">
    <location>
        <begin position="347"/>
        <end position="388"/>
    </location>
</feature>
<evidence type="ECO:0000259" key="2">
    <source>
        <dbReference type="PROSITE" id="PS50011"/>
    </source>
</evidence>
<reference evidence="3" key="1">
    <citation type="submission" date="2013-12" db="EMBL/GenBank/DDBJ databases">
        <authorList>
            <person name="Linke B."/>
        </authorList>
    </citation>
    <scope>NUCLEOTIDE SEQUENCE [LARGE SCALE GENOMIC DNA]</scope>
    <source>
        <strain evidence="3">CRIB-18</strain>
    </source>
</reference>
<dbReference type="InterPro" id="IPR008271">
    <property type="entry name" value="Ser/Thr_kinase_AS"/>
</dbReference>
<proteinExistence type="predicted"/>
<keyword evidence="4" id="KW-1185">Reference proteome</keyword>
<dbReference type="PROSITE" id="PS50011">
    <property type="entry name" value="PROTEIN_KINASE_DOM"/>
    <property type="match status" value="1"/>
</dbReference>
<feature type="region of interest" description="Disordered" evidence="1">
    <location>
        <begin position="1"/>
        <end position="78"/>
    </location>
</feature>
<dbReference type="RefSeq" id="WP_041017026.1">
    <property type="nucleotide sequence ID" value="NZ_CCEJ010000003.1"/>
</dbReference>
<accession>A0A090DXM6</accession>
<dbReference type="GO" id="GO:0005737">
    <property type="term" value="C:cytoplasm"/>
    <property type="evidence" value="ECO:0007669"/>
    <property type="project" value="TreeGrafter"/>
</dbReference>
<dbReference type="Gene3D" id="1.10.510.10">
    <property type="entry name" value="Transferase(Phosphotransferase) domain 1"/>
    <property type="match status" value="1"/>
</dbReference>
<comment type="caution">
    <text evidence="3">The sequence shown here is derived from an EMBL/GenBank/DDBJ whole genome shotgun (WGS) entry which is preliminary data.</text>
</comment>
<gene>
    <name evidence="3" type="ORF">CSEC_0727</name>
</gene>
<dbReference type="EMBL" id="CCEJ010000003">
    <property type="protein sequence ID" value="CDR33559.1"/>
    <property type="molecule type" value="Genomic_DNA"/>
</dbReference>
<dbReference type="InterPro" id="IPR011009">
    <property type="entry name" value="Kinase-like_dom_sf"/>
</dbReference>
<protein>
    <submittedName>
        <fullName evidence="3">Serine/threonine protein kinase</fullName>
    </submittedName>
</protein>
<keyword evidence="3" id="KW-0808">Transferase</keyword>
<dbReference type="GO" id="GO:0004674">
    <property type="term" value="F:protein serine/threonine kinase activity"/>
    <property type="evidence" value="ECO:0007669"/>
    <property type="project" value="UniProtKB-KW"/>
</dbReference>
<dbReference type="PANTHER" id="PTHR24361">
    <property type="entry name" value="MITOGEN-ACTIVATED KINASE KINASE KINASE"/>
    <property type="match status" value="1"/>
</dbReference>
<feature type="domain" description="Protein kinase" evidence="2">
    <location>
        <begin position="445"/>
        <end position="763"/>
    </location>
</feature>
<dbReference type="SMART" id="SM00220">
    <property type="entry name" value="S_TKc"/>
    <property type="match status" value="1"/>
</dbReference>
<keyword evidence="3" id="KW-0723">Serine/threonine-protein kinase</keyword>
<dbReference type="SUPFAM" id="SSF56112">
    <property type="entry name" value="Protein kinase-like (PK-like)"/>
    <property type="match status" value="1"/>
</dbReference>
<dbReference type="OrthoDB" id="9788659at2"/>
<dbReference type="eggNOG" id="COG0515">
    <property type="taxonomic scope" value="Bacteria"/>
</dbReference>
<reference evidence="3" key="2">
    <citation type="submission" date="2014-09" db="EMBL/GenBank/DDBJ databases">
        <title>Criblamydia sequanensis harbors a mega-plasmid encoding arsenite resistance.</title>
        <authorList>
            <person name="Bertelli C."/>
            <person name="Goesmann A."/>
            <person name="Greub G."/>
        </authorList>
    </citation>
    <scope>NUCLEOTIDE SEQUENCE [LARGE SCALE GENOMIC DNA]</scope>
    <source>
        <strain evidence="3">CRIB-18</strain>
    </source>
</reference>
<dbReference type="InterPro" id="IPR000719">
    <property type="entry name" value="Prot_kinase_dom"/>
</dbReference>
<organism evidence="3 4">
    <name type="scientific">Candidatus Criblamydia sequanensis CRIB-18</name>
    <dbReference type="NCBI Taxonomy" id="1437425"/>
    <lineage>
        <taxon>Bacteria</taxon>
        <taxon>Pseudomonadati</taxon>
        <taxon>Chlamydiota</taxon>
        <taxon>Chlamydiia</taxon>
        <taxon>Parachlamydiales</taxon>
        <taxon>Candidatus Criblamydiaceae</taxon>
        <taxon>Candidatus Criblamydia</taxon>
    </lineage>
</organism>
<dbReference type="STRING" id="1437425.CSEC_0727"/>
<evidence type="ECO:0000313" key="3">
    <source>
        <dbReference type="EMBL" id="CDR33559.1"/>
    </source>
</evidence>
<feature type="compositionally biased region" description="Basic and acidic residues" evidence="1">
    <location>
        <begin position="19"/>
        <end position="53"/>
    </location>
</feature>
<dbReference type="PANTHER" id="PTHR24361:SF613">
    <property type="entry name" value="NUCLEAR RECEPTOR-BINDING PROTEIN-RELATED"/>
    <property type="match status" value="1"/>
</dbReference>
<dbReference type="Pfam" id="PF07714">
    <property type="entry name" value="PK_Tyr_Ser-Thr"/>
    <property type="match status" value="1"/>
</dbReference>
<feature type="region of interest" description="Disordered" evidence="1">
    <location>
        <begin position="410"/>
        <end position="435"/>
    </location>
</feature>
<sequence length="783" mass="88438">MNINKGQGRPIPPASVSERVSKFESKIKEETQSLESRKTDEAAKIVKTGKGDEALEPAAPKPKSLKEKRISGSQSLTKNELYESDSKITPLRRKALPEDKRLALKMLDSRVRNLRLEARKLSLNLADEPGKEAYDEKVYQTMRELYFYSKTLVPGDEELFNQLVKLDNELAILGKDLPRPKDILKAPGLGEEALKPTLKETINHLFEGLPPEMTKGLEANAKRDRLILRKTESQIKLDYAKRLAIARRVAWTSGKQVSLSTIGEVESQWKKFLESKPAAAEERKIGDRLFIFLPNEKGLYLKGKVITESGAFKVPFILHSILTQRSDSVIKQPKEDVKEQLPSFKAAQAAESEKGKEKELSTQSSDVEKRDYIDEDEDLGTTVHKDEDEDLGTTVLNDEEEDLGTIVQKDEDEDLGTTVQNGISKDESEESAPAREQMKFDFTKFIRDRKMEEMSAGELKERADDKQAFSVSFDQDEYTKYKNEANLQLQLTGQRGIWVTKAAQEMHVVTTLTEGEPKKSYILIESAAKFKTESGNRVYDLYNLLQAQEEGILNKSEQIAALTVLEDSLFGIQHIHEQGILHRDLKLQNILTGREGRGGISDFGEFCLIKGVENKEDPRKATSVGSPYMFSPEMAKQAVAKESALDPTSPPRFSGVHPLEQWKLIDDKSDVWSVGMMLWQATTGKEPREHPAYAHSNSLNAKNSVNDVALLLTSRTVREKYNQSYAEPQNKTGIAHLVWECTRVDPDQRPSMDVVASRFSAWKKETAQKLDRGQIKNMWDNFN</sequence>
<dbReference type="InterPro" id="IPR001245">
    <property type="entry name" value="Ser-Thr/Tyr_kinase_cat_dom"/>
</dbReference>
<dbReference type="GO" id="GO:0005524">
    <property type="term" value="F:ATP binding"/>
    <property type="evidence" value="ECO:0007669"/>
    <property type="project" value="InterPro"/>
</dbReference>